<accession>A0A1E1LF71</accession>
<proteinExistence type="predicted"/>
<reference evidence="3" key="1">
    <citation type="submission" date="2016-03" db="EMBL/GenBank/DDBJ databases">
        <authorList>
            <person name="Ploux O."/>
        </authorList>
    </citation>
    <scope>NUCLEOTIDE SEQUENCE [LARGE SCALE GENOMIC DNA]</scope>
    <source>
        <strain evidence="3">UK7</strain>
    </source>
</reference>
<feature type="region of interest" description="Disordered" evidence="1">
    <location>
        <begin position="509"/>
        <end position="540"/>
    </location>
</feature>
<organism evidence="2 3">
    <name type="scientific">Rhynchosporium graminicola</name>
    <dbReference type="NCBI Taxonomy" id="2792576"/>
    <lineage>
        <taxon>Eukaryota</taxon>
        <taxon>Fungi</taxon>
        <taxon>Dikarya</taxon>
        <taxon>Ascomycota</taxon>
        <taxon>Pezizomycotina</taxon>
        <taxon>Leotiomycetes</taxon>
        <taxon>Helotiales</taxon>
        <taxon>Ploettnerulaceae</taxon>
        <taxon>Rhynchosporium</taxon>
    </lineage>
</organism>
<dbReference type="GO" id="GO:1990810">
    <property type="term" value="P:microtubule anchoring at mitotic spindle pole body"/>
    <property type="evidence" value="ECO:0007669"/>
    <property type="project" value="TreeGrafter"/>
</dbReference>
<protein>
    <submittedName>
        <fullName evidence="2">Related to WD-repeat protein 8</fullName>
    </submittedName>
</protein>
<gene>
    <name evidence="2" type="ORF">RCO7_09893</name>
</gene>
<evidence type="ECO:0000256" key="1">
    <source>
        <dbReference type="SAM" id="MobiDB-lite"/>
    </source>
</evidence>
<evidence type="ECO:0000313" key="3">
    <source>
        <dbReference type="Proteomes" id="UP000178129"/>
    </source>
</evidence>
<keyword evidence="3" id="KW-1185">Reference proteome</keyword>
<dbReference type="InParanoid" id="A0A1E1LF71"/>
<dbReference type="STRING" id="914237.A0A1E1LF71"/>
<sequence length="554" mass="61130">MSTKEPKIRFSRSLKSSTQSLPSPDGAYIATILPSKLSIRTTRSLEVTRVVSLPPELASSISWFLWSSSSSRILLASADFVRVFSATTQFSATISNPTSGTTKIAHLAFGADHNEICIFSDFGLKLSICNLLTSRSVEINSPKFYTPGVAARGLSYRPGARNLALLTRSGGKDIISIHSCDSLEVKRSWCPDIADSQGMRWSPDGRWLAVWESAAQGHKLLVYTADGHLFKSWDGPTPVSEDDIDVTLGAGIKLLDWSSNGMHIAIGDYTDKVTVLSAPSFSESMGIVPTTAVKTRESLQVWQEQISHSPTGAYIREFITASQSVCPPTSGAPTTSNTDPKMGTNFLSFDNSATLLATRIENLPTTIWIWDIGTRILRAVMIMHAPIAKATWHPTLNEVLMIRCEGEESKGLVYLWEPSWDRPRILDFRAEIPGGKLLGKTVCRWLTTQSNNPAVFFSDSQDCILASIPCSDDEDVPWQEAEFQTSQQAYNRRKESPLDLMPAAVEGKRGRVSIEDLMDDEEEGITGMSGESDDPEMEDTFHFKKFVEPTSRRQ</sequence>
<dbReference type="AlphaFoldDB" id="A0A1E1LF71"/>
<dbReference type="EMBL" id="FJUW01000048">
    <property type="protein sequence ID" value="CZT09092.1"/>
    <property type="molecule type" value="Genomic_DNA"/>
</dbReference>
<evidence type="ECO:0000313" key="2">
    <source>
        <dbReference type="EMBL" id="CZT09092.1"/>
    </source>
</evidence>
<dbReference type="Gene3D" id="2.130.10.10">
    <property type="entry name" value="YVTN repeat-like/Quinoprotein amine dehydrogenase"/>
    <property type="match status" value="1"/>
</dbReference>
<dbReference type="PANTHER" id="PTHR16220">
    <property type="entry name" value="WD REPEAT PROTEIN 8-RELATED"/>
    <property type="match status" value="1"/>
</dbReference>
<dbReference type="GO" id="GO:1990811">
    <property type="term" value="C:MWP complex"/>
    <property type="evidence" value="ECO:0007669"/>
    <property type="project" value="TreeGrafter"/>
</dbReference>
<comment type="caution">
    <text evidence="2">The sequence shown here is derived from an EMBL/GenBank/DDBJ whole genome shotgun (WGS) entry which is preliminary data.</text>
</comment>
<dbReference type="GO" id="GO:0005815">
    <property type="term" value="C:microtubule organizing center"/>
    <property type="evidence" value="ECO:0007669"/>
    <property type="project" value="TreeGrafter"/>
</dbReference>
<dbReference type="InterPro" id="IPR015943">
    <property type="entry name" value="WD40/YVTN_repeat-like_dom_sf"/>
</dbReference>
<dbReference type="Proteomes" id="UP000178129">
    <property type="component" value="Unassembled WGS sequence"/>
</dbReference>
<dbReference type="SUPFAM" id="SSF69322">
    <property type="entry name" value="Tricorn protease domain 2"/>
    <property type="match status" value="1"/>
</dbReference>
<feature type="region of interest" description="Disordered" evidence="1">
    <location>
        <begin position="1"/>
        <end position="21"/>
    </location>
</feature>
<dbReference type="InterPro" id="IPR052778">
    <property type="entry name" value="Centrosome-WD_assoc"/>
</dbReference>
<dbReference type="PANTHER" id="PTHR16220:SF0">
    <property type="entry name" value="WD REPEAT-CONTAINING PROTEIN WRAP73"/>
    <property type="match status" value="1"/>
</dbReference>
<name>A0A1E1LF71_9HELO</name>